<comment type="caution">
    <text evidence="2">The sequence shown here is derived from an EMBL/GenBank/DDBJ whole genome shotgun (WGS) entry which is preliminary data.</text>
</comment>
<feature type="non-terminal residue" evidence="2">
    <location>
        <position position="517"/>
    </location>
</feature>
<sequence length="517" mass="58460">MDNSRSLPENSETMEVVFRERRSNSRDGTVNRRRSGIGVRSSKLRDRTSVRCSSIGVKDRVALYEGGGNTLTRKKKDKVKESNISETTNNTTYWGNMSTADTLRLHTKRFSKSNSDSIQDDLDSQSKFSTRMTDIGNLESDRLSEIKNLFSKYKVIKETNNLNLPQMRCKSKEAAFNIHTNVKKEFTQLRRVSEEGIINIENKDYSSVITNNTESQTKHLICSDYHEYKNENKYVESNNTDTFNLINNKIKNEPQASSIHKNSSDIAKESENGRSITKNNSESQTNHLVCSDNDEYQNKGKYVDSKSTNSVNLINYQIKKEPQASSLHEYSSDEVISKKPVGISKSLPNNTLERPNTLVRTSTNLSSITNIIFSTIIIDSQTDPETHQSQKTIIANREPISSDMVDGNNISQHPVLSPDEDLNQCISLTKEQVPTFNGAKELKSPCSMKHKDSIIFSEKSCNREQSVILHRSFSQMTDDSGFNSICSRDGNEILSLFNNDTENPSHTYSEVDNSDIC</sequence>
<reference evidence="2 3" key="1">
    <citation type="submission" date="2024-05" db="EMBL/GenBank/DDBJ databases">
        <authorList>
            <person name="Wallberg A."/>
        </authorList>
    </citation>
    <scope>NUCLEOTIDE SEQUENCE [LARGE SCALE GENOMIC DNA]</scope>
</reference>
<gene>
    <name evidence="2" type="ORF">MNOR_LOCUS29439</name>
</gene>
<evidence type="ECO:0000256" key="1">
    <source>
        <dbReference type="SAM" id="MobiDB-lite"/>
    </source>
</evidence>
<name>A0AAV2RU68_MEGNR</name>
<protein>
    <submittedName>
        <fullName evidence="2">Uncharacterized protein</fullName>
    </submittedName>
</protein>
<feature type="compositionally biased region" description="Basic and acidic residues" evidence="1">
    <location>
        <begin position="262"/>
        <end position="272"/>
    </location>
</feature>
<feature type="region of interest" description="Disordered" evidence="1">
    <location>
        <begin position="1"/>
        <end position="42"/>
    </location>
</feature>
<evidence type="ECO:0000313" key="2">
    <source>
        <dbReference type="EMBL" id="CAL4144110.1"/>
    </source>
</evidence>
<dbReference type="Proteomes" id="UP001497623">
    <property type="component" value="Unassembled WGS sequence"/>
</dbReference>
<dbReference type="EMBL" id="CAXKWB010034098">
    <property type="protein sequence ID" value="CAL4144110.1"/>
    <property type="molecule type" value="Genomic_DNA"/>
</dbReference>
<accession>A0AAV2RU68</accession>
<keyword evidence="3" id="KW-1185">Reference proteome</keyword>
<organism evidence="2 3">
    <name type="scientific">Meganyctiphanes norvegica</name>
    <name type="common">Northern krill</name>
    <name type="synonym">Thysanopoda norvegica</name>
    <dbReference type="NCBI Taxonomy" id="48144"/>
    <lineage>
        <taxon>Eukaryota</taxon>
        <taxon>Metazoa</taxon>
        <taxon>Ecdysozoa</taxon>
        <taxon>Arthropoda</taxon>
        <taxon>Crustacea</taxon>
        <taxon>Multicrustacea</taxon>
        <taxon>Malacostraca</taxon>
        <taxon>Eumalacostraca</taxon>
        <taxon>Eucarida</taxon>
        <taxon>Euphausiacea</taxon>
        <taxon>Euphausiidae</taxon>
        <taxon>Meganyctiphanes</taxon>
    </lineage>
</organism>
<evidence type="ECO:0000313" key="3">
    <source>
        <dbReference type="Proteomes" id="UP001497623"/>
    </source>
</evidence>
<feature type="compositionally biased region" description="Polar residues" evidence="1">
    <location>
        <begin position="1"/>
        <end position="13"/>
    </location>
</feature>
<feature type="compositionally biased region" description="Polar residues" evidence="1">
    <location>
        <begin position="273"/>
        <end position="288"/>
    </location>
</feature>
<feature type="region of interest" description="Disordered" evidence="1">
    <location>
        <begin position="254"/>
        <end position="303"/>
    </location>
</feature>
<proteinExistence type="predicted"/>
<dbReference type="AlphaFoldDB" id="A0AAV2RU68"/>